<dbReference type="CDD" id="cd16273">
    <property type="entry name" value="SNM1A-1C-like_MBL-fold"/>
    <property type="match status" value="1"/>
</dbReference>
<name>A0AAD6R2F1_9ROSI</name>
<dbReference type="GO" id="GO:0003684">
    <property type="term" value="F:damaged DNA binding"/>
    <property type="evidence" value="ECO:0007669"/>
    <property type="project" value="TreeGrafter"/>
</dbReference>
<keyword evidence="2" id="KW-1185">Reference proteome</keyword>
<comment type="caution">
    <text evidence="1">The sequence shown here is derived from an EMBL/GenBank/DDBJ whole genome shotgun (WGS) entry which is preliminary data.</text>
</comment>
<proteinExistence type="predicted"/>
<dbReference type="Proteomes" id="UP001164929">
    <property type="component" value="Chromosome 4"/>
</dbReference>
<dbReference type="PANTHER" id="PTHR23240:SF35">
    <property type="entry name" value="DNA REPAIR METALLO-BETA-LACTAMASE FAMILY PROTEIN-RELATED"/>
    <property type="match status" value="1"/>
</dbReference>
<organism evidence="1 2">
    <name type="scientific">Populus alba x Populus x berolinensis</name>
    <dbReference type="NCBI Taxonomy" id="444605"/>
    <lineage>
        <taxon>Eukaryota</taxon>
        <taxon>Viridiplantae</taxon>
        <taxon>Streptophyta</taxon>
        <taxon>Embryophyta</taxon>
        <taxon>Tracheophyta</taxon>
        <taxon>Spermatophyta</taxon>
        <taxon>Magnoliopsida</taxon>
        <taxon>eudicotyledons</taxon>
        <taxon>Gunneridae</taxon>
        <taxon>Pentapetalae</taxon>
        <taxon>rosids</taxon>
        <taxon>fabids</taxon>
        <taxon>Malpighiales</taxon>
        <taxon>Salicaceae</taxon>
        <taxon>Saliceae</taxon>
        <taxon>Populus</taxon>
    </lineage>
</organism>
<dbReference type="InterPro" id="IPR036866">
    <property type="entry name" value="RibonucZ/Hydroxyglut_hydro"/>
</dbReference>
<dbReference type="GO" id="GO:0035312">
    <property type="term" value="F:5'-3' DNA exonuclease activity"/>
    <property type="evidence" value="ECO:0007669"/>
    <property type="project" value="TreeGrafter"/>
</dbReference>
<protein>
    <submittedName>
        <fullName evidence="1">Uncharacterized protein</fullName>
    </submittedName>
</protein>
<accession>A0AAD6R2F1</accession>
<evidence type="ECO:0000313" key="1">
    <source>
        <dbReference type="EMBL" id="KAJ7000490.1"/>
    </source>
</evidence>
<dbReference type="GO" id="GO:0006303">
    <property type="term" value="P:double-strand break repair via nonhomologous end joining"/>
    <property type="evidence" value="ECO:0007669"/>
    <property type="project" value="TreeGrafter"/>
</dbReference>
<dbReference type="SUPFAM" id="SSF56281">
    <property type="entry name" value="Metallo-hydrolase/oxidoreductase"/>
    <property type="match status" value="1"/>
</dbReference>
<dbReference type="EMBL" id="JAQIZT010000004">
    <property type="protein sequence ID" value="KAJ7000490.1"/>
    <property type="molecule type" value="Genomic_DNA"/>
</dbReference>
<dbReference type="AlphaFoldDB" id="A0AAD6R2F1"/>
<dbReference type="Gene3D" id="3.60.15.10">
    <property type="entry name" value="Ribonuclease Z/Hydroxyacylglutathione hydrolase-like"/>
    <property type="match status" value="1"/>
</dbReference>
<dbReference type="PANTHER" id="PTHR23240">
    <property type="entry name" value="DNA CROSS-LINK REPAIR PROTEIN PSO2/SNM1-RELATED"/>
    <property type="match status" value="1"/>
</dbReference>
<evidence type="ECO:0000313" key="2">
    <source>
        <dbReference type="Proteomes" id="UP001164929"/>
    </source>
</evidence>
<sequence>MAFQSDHQTPQSINSQTLYYKSLTSLSLQIPPTPPSSLPLPPSLPPSKLIPKTRFLIDGFRFSSPSITAYFLSHFHSDHYTGLSSHWSQGIIFCSPITTSLVTSILNVPECFVFSLPLNRAVDIDGVEVSLVDANHCPGAVQFLLKVPICKNLENFELYVHTGDFRYSCEMKDDVFLRGTCRWWRCCLQIFRVKCVEVEVSFMSIQAISFLGEIGLLGEYTPSLRKKGRPLSDKVGCMHLGPFKGYPEFSGCSWVQPYLITEKQSSLFEESSEDIIVATLSLHSSSGFQ</sequence>
<gene>
    <name evidence="1" type="ORF">NC653_011078</name>
</gene>
<reference evidence="1 2" key="1">
    <citation type="journal article" date="2023" name="Mol. Ecol. Resour.">
        <title>Chromosome-level genome assembly of a triploid poplar Populus alba 'Berolinensis'.</title>
        <authorList>
            <person name="Chen S."/>
            <person name="Yu Y."/>
            <person name="Wang X."/>
            <person name="Wang S."/>
            <person name="Zhang T."/>
            <person name="Zhou Y."/>
            <person name="He R."/>
            <person name="Meng N."/>
            <person name="Wang Y."/>
            <person name="Liu W."/>
            <person name="Liu Z."/>
            <person name="Liu J."/>
            <person name="Guo Q."/>
            <person name="Huang H."/>
            <person name="Sederoff R.R."/>
            <person name="Wang G."/>
            <person name="Qu G."/>
            <person name="Chen S."/>
        </authorList>
    </citation>
    <scope>NUCLEOTIDE SEQUENCE [LARGE SCALE GENOMIC DNA]</scope>
    <source>
        <strain evidence="1">SC-2020</strain>
    </source>
</reference>
<dbReference type="GO" id="GO:0036297">
    <property type="term" value="P:interstrand cross-link repair"/>
    <property type="evidence" value="ECO:0007669"/>
    <property type="project" value="TreeGrafter"/>
</dbReference>